<dbReference type="Proteomes" id="UP000625316">
    <property type="component" value="Unassembled WGS sequence"/>
</dbReference>
<proteinExistence type="predicted"/>
<dbReference type="EMBL" id="JADEXQ010000030">
    <property type="protein sequence ID" value="MBE9030159.1"/>
    <property type="molecule type" value="Genomic_DNA"/>
</dbReference>
<evidence type="ECO:0000313" key="3">
    <source>
        <dbReference type="Proteomes" id="UP000625316"/>
    </source>
</evidence>
<protein>
    <submittedName>
        <fullName evidence="2">Uncharacterized protein</fullName>
    </submittedName>
</protein>
<sequence>MKQFALQRNLIILPLLSFSLLGASLPAMASPEAAIEDITSKLELCKGFDTPAERQECLNRVREYCLANYSPEFCKKVFKKFKQSQMDAPKQAKPAGRLD</sequence>
<organism evidence="2 3">
    <name type="scientific">Romeriopsis navalis LEGE 11480</name>
    <dbReference type="NCBI Taxonomy" id="2777977"/>
    <lineage>
        <taxon>Bacteria</taxon>
        <taxon>Bacillati</taxon>
        <taxon>Cyanobacteriota</taxon>
        <taxon>Cyanophyceae</taxon>
        <taxon>Leptolyngbyales</taxon>
        <taxon>Leptolyngbyaceae</taxon>
        <taxon>Romeriopsis</taxon>
        <taxon>Romeriopsis navalis</taxon>
    </lineage>
</organism>
<reference evidence="2" key="1">
    <citation type="submission" date="2020-10" db="EMBL/GenBank/DDBJ databases">
        <authorList>
            <person name="Castelo-Branco R."/>
            <person name="Eusebio N."/>
            <person name="Adriana R."/>
            <person name="Vieira A."/>
            <person name="Brugerolle De Fraissinette N."/>
            <person name="Rezende De Castro R."/>
            <person name="Schneider M.P."/>
            <person name="Vasconcelos V."/>
            <person name="Leao P.N."/>
        </authorList>
    </citation>
    <scope>NUCLEOTIDE SEQUENCE</scope>
    <source>
        <strain evidence="2">LEGE 11480</strain>
    </source>
</reference>
<name>A0A928VQC0_9CYAN</name>
<evidence type="ECO:0000313" key="2">
    <source>
        <dbReference type="EMBL" id="MBE9030159.1"/>
    </source>
</evidence>
<keyword evidence="3" id="KW-1185">Reference proteome</keyword>
<dbReference type="RefSeq" id="WP_264324986.1">
    <property type="nucleotide sequence ID" value="NZ_JADEXQ010000030.1"/>
</dbReference>
<gene>
    <name evidence="2" type="ORF">IQ266_10500</name>
</gene>
<dbReference type="AlphaFoldDB" id="A0A928VQC0"/>
<comment type="caution">
    <text evidence="2">The sequence shown here is derived from an EMBL/GenBank/DDBJ whole genome shotgun (WGS) entry which is preliminary data.</text>
</comment>
<accession>A0A928VQC0</accession>
<keyword evidence="1" id="KW-0732">Signal</keyword>
<feature type="chain" id="PRO_5037725392" evidence="1">
    <location>
        <begin position="30"/>
        <end position="99"/>
    </location>
</feature>
<evidence type="ECO:0000256" key="1">
    <source>
        <dbReference type="SAM" id="SignalP"/>
    </source>
</evidence>
<feature type="signal peptide" evidence="1">
    <location>
        <begin position="1"/>
        <end position="29"/>
    </location>
</feature>